<dbReference type="InterPro" id="IPR015422">
    <property type="entry name" value="PyrdxlP-dep_Trfase_small"/>
</dbReference>
<sequence length="52" mass="5923">LRLKEEYGIWICPNGGDMKEKIFRVGHIGALSHKDNSILVKAFQDLQNRGLL</sequence>
<protein>
    <submittedName>
        <fullName evidence="1">Alanine--glyoxylate aminotransferase family protein</fullName>
    </submittedName>
</protein>
<reference evidence="1" key="1">
    <citation type="submission" date="2020-04" db="EMBL/GenBank/DDBJ databases">
        <title>Deep metagenomics examines the oral microbiome during advanced dental caries in children, revealing novel taxa and co-occurrences with host molecules.</title>
        <authorList>
            <person name="Baker J.L."/>
            <person name="Morton J.T."/>
            <person name="Dinis M."/>
            <person name="Alvarez R."/>
            <person name="Tran N.C."/>
            <person name="Knight R."/>
            <person name="Edlund A."/>
        </authorList>
    </citation>
    <scope>NUCLEOTIDE SEQUENCE</scope>
    <source>
        <strain evidence="1">JCVI_24_bin.2</strain>
    </source>
</reference>
<keyword evidence="1" id="KW-0032">Aminotransferase</keyword>
<dbReference type="EMBL" id="JABZRD010000587">
    <property type="protein sequence ID" value="MBF1284572.1"/>
    <property type="molecule type" value="Genomic_DNA"/>
</dbReference>
<proteinExistence type="predicted"/>
<comment type="caution">
    <text evidence="1">The sequence shown here is derived from an EMBL/GenBank/DDBJ whole genome shotgun (WGS) entry which is preliminary data.</text>
</comment>
<dbReference type="Gene3D" id="3.90.1150.10">
    <property type="entry name" value="Aspartate Aminotransferase, domain 1"/>
    <property type="match status" value="1"/>
</dbReference>
<dbReference type="AlphaFoldDB" id="A0A930DQH2"/>
<dbReference type="Proteomes" id="UP000709351">
    <property type="component" value="Unassembled WGS sequence"/>
</dbReference>
<accession>A0A930DQH2</accession>
<evidence type="ECO:0000313" key="1">
    <source>
        <dbReference type="EMBL" id="MBF1284572.1"/>
    </source>
</evidence>
<organism evidence="1 2">
    <name type="scientific">Oribacterium parvum</name>
    <dbReference type="NCBI Taxonomy" id="1501329"/>
    <lineage>
        <taxon>Bacteria</taxon>
        <taxon>Bacillati</taxon>
        <taxon>Bacillota</taxon>
        <taxon>Clostridia</taxon>
        <taxon>Lachnospirales</taxon>
        <taxon>Lachnospiraceae</taxon>
        <taxon>Oribacterium</taxon>
    </lineage>
</organism>
<evidence type="ECO:0000313" key="2">
    <source>
        <dbReference type="Proteomes" id="UP000709351"/>
    </source>
</evidence>
<keyword evidence="1" id="KW-0808">Transferase</keyword>
<dbReference type="GO" id="GO:0008483">
    <property type="term" value="F:transaminase activity"/>
    <property type="evidence" value="ECO:0007669"/>
    <property type="project" value="UniProtKB-KW"/>
</dbReference>
<name>A0A930DQH2_9FIRM</name>
<feature type="non-terminal residue" evidence="1">
    <location>
        <position position="1"/>
    </location>
</feature>
<gene>
    <name evidence="1" type="ORF">HXM93_08620</name>
</gene>